<accession>A0ABY4I814</accession>
<reference evidence="2 3" key="1">
    <citation type="submission" date="2022-04" db="EMBL/GenBank/DDBJ databases">
        <title>The arsenic-methylating capacity of Chitinophaga filiformis YT5 during chitin decomposition.</title>
        <authorList>
            <person name="Chen G."/>
            <person name="Liang Y."/>
        </authorList>
    </citation>
    <scope>NUCLEOTIDE SEQUENCE [LARGE SCALE GENOMIC DNA]</scope>
    <source>
        <strain evidence="2 3">YT5</strain>
    </source>
</reference>
<dbReference type="Pfam" id="PF13707">
    <property type="entry name" value="RloB"/>
    <property type="match status" value="1"/>
</dbReference>
<keyword evidence="3" id="KW-1185">Reference proteome</keyword>
<evidence type="ECO:0000313" key="2">
    <source>
        <dbReference type="EMBL" id="UPK71228.1"/>
    </source>
</evidence>
<protein>
    <submittedName>
        <fullName evidence="2">RloB family protein</fullName>
    </submittedName>
</protein>
<feature type="region of interest" description="Disordered" evidence="1">
    <location>
        <begin position="1"/>
        <end position="31"/>
    </location>
</feature>
<dbReference type="RefSeq" id="WP_247813353.1">
    <property type="nucleotide sequence ID" value="NZ_CP095855.1"/>
</dbReference>
<organism evidence="2 3">
    <name type="scientific">Chitinophaga filiformis</name>
    <name type="common">Myxococcus filiformis</name>
    <name type="synonym">Flexibacter filiformis</name>
    <dbReference type="NCBI Taxonomy" id="104663"/>
    <lineage>
        <taxon>Bacteria</taxon>
        <taxon>Pseudomonadati</taxon>
        <taxon>Bacteroidota</taxon>
        <taxon>Chitinophagia</taxon>
        <taxon>Chitinophagales</taxon>
        <taxon>Chitinophagaceae</taxon>
        <taxon>Chitinophaga</taxon>
    </lineage>
</organism>
<evidence type="ECO:0000256" key="1">
    <source>
        <dbReference type="SAM" id="MobiDB-lite"/>
    </source>
</evidence>
<gene>
    <name evidence="2" type="ORF">MYF79_08025</name>
</gene>
<evidence type="ECO:0000313" key="3">
    <source>
        <dbReference type="Proteomes" id="UP000830198"/>
    </source>
</evidence>
<proteinExistence type="predicted"/>
<name>A0ABY4I814_CHIFI</name>
<dbReference type="EMBL" id="CP095855">
    <property type="protein sequence ID" value="UPK71228.1"/>
    <property type="molecule type" value="Genomic_DNA"/>
</dbReference>
<dbReference type="InterPro" id="IPR025591">
    <property type="entry name" value="RloB"/>
</dbReference>
<dbReference type="Proteomes" id="UP000830198">
    <property type="component" value="Chromosome"/>
</dbReference>
<sequence length="232" mass="26556">MTKNRKTQNRQYEEGLLPNKQQRRNPPSLKRAAPFLTEKPTILIVCEGENTEPSYFRKFRLSSATIKAVGDGRNTVAVVKQAIELSSKRYYEQVWCVFDKDDFPARDFNSAVAMAAANNIKVGYSNQAFEYWLILHFADHQGGKVNRKDYHQMINTYIRPLGISYNGKADKQISEELFDALMAVDNVTKVKRVELAISRAKRNYKAVAHLSPAEQQSVSTVFRLVEEIQKYA</sequence>